<dbReference type="Gene3D" id="1.10.10.10">
    <property type="entry name" value="Winged helix-like DNA-binding domain superfamily/Winged helix DNA-binding domain"/>
    <property type="match status" value="1"/>
</dbReference>
<dbReference type="PANTHER" id="PTHR24567:SF28">
    <property type="entry name" value="LISTERIOLYSIN REGULATORY PROTEIN"/>
    <property type="match status" value="1"/>
</dbReference>
<organism evidence="6 7">
    <name type="scientific">Dietzia aerolata</name>
    <dbReference type="NCBI Taxonomy" id="595984"/>
    <lineage>
        <taxon>Bacteria</taxon>
        <taxon>Bacillati</taxon>
        <taxon>Actinomycetota</taxon>
        <taxon>Actinomycetes</taxon>
        <taxon>Mycobacteriales</taxon>
        <taxon>Dietziaceae</taxon>
        <taxon>Dietzia</taxon>
    </lineage>
</organism>
<dbReference type="InterPro" id="IPR000595">
    <property type="entry name" value="cNMP-bd_dom"/>
</dbReference>
<evidence type="ECO:0000313" key="6">
    <source>
        <dbReference type="EMBL" id="MFB9261368.1"/>
    </source>
</evidence>
<dbReference type="CDD" id="cd00038">
    <property type="entry name" value="CAP_ED"/>
    <property type="match status" value="1"/>
</dbReference>
<keyword evidence="3" id="KW-0804">Transcription</keyword>
<dbReference type="PROSITE" id="PS51063">
    <property type="entry name" value="HTH_CRP_2"/>
    <property type="match status" value="1"/>
</dbReference>
<keyword evidence="7" id="KW-1185">Reference proteome</keyword>
<dbReference type="Pfam" id="PF00027">
    <property type="entry name" value="cNMP_binding"/>
    <property type="match status" value="1"/>
</dbReference>
<proteinExistence type="predicted"/>
<keyword evidence="1" id="KW-0805">Transcription regulation</keyword>
<dbReference type="RefSeq" id="WP_182633169.1">
    <property type="nucleotide sequence ID" value="NZ_JAALDM010000237.1"/>
</dbReference>
<comment type="caution">
    <text evidence="6">The sequence shown here is derived from an EMBL/GenBank/DDBJ whole genome shotgun (WGS) entry which is preliminary data.</text>
</comment>
<sequence length="227" mass="24929">MSGIHDLQAVTGSLLFAGTPAECRDQLVASSHIVEVEAGTVVQSPGETISRLFLVMSGTLHVVHSDRAGHRRIVRIIGREDHYGLTELALDCPARHLVEAAEPCVLAEIPFDVLRRLSVECPELQRSLNQALARKNAECEHLLISLTSEDVVTRVVSYLLSLPRLPDPEGHGRSLVRLPVSQADLASHLGTTPESVSRRLHDLISRGEIERTGSREFALDEELLAEY</sequence>
<keyword evidence="2" id="KW-0238">DNA-binding</keyword>
<feature type="domain" description="HTH crp-type" evidence="5">
    <location>
        <begin position="149"/>
        <end position="222"/>
    </location>
</feature>
<dbReference type="SMART" id="SM00100">
    <property type="entry name" value="cNMP"/>
    <property type="match status" value="1"/>
</dbReference>
<evidence type="ECO:0000313" key="7">
    <source>
        <dbReference type="Proteomes" id="UP001589700"/>
    </source>
</evidence>
<dbReference type="Pfam" id="PF13545">
    <property type="entry name" value="HTH_Crp_2"/>
    <property type="match status" value="1"/>
</dbReference>
<dbReference type="InterPro" id="IPR036390">
    <property type="entry name" value="WH_DNA-bd_sf"/>
</dbReference>
<dbReference type="InterPro" id="IPR012318">
    <property type="entry name" value="HTH_CRP"/>
</dbReference>
<dbReference type="Proteomes" id="UP001589700">
    <property type="component" value="Unassembled WGS sequence"/>
</dbReference>
<dbReference type="SUPFAM" id="SSF46785">
    <property type="entry name" value="Winged helix' DNA-binding domain"/>
    <property type="match status" value="1"/>
</dbReference>
<evidence type="ECO:0000256" key="2">
    <source>
        <dbReference type="ARBA" id="ARBA00023125"/>
    </source>
</evidence>
<dbReference type="SMART" id="SM00419">
    <property type="entry name" value="HTH_CRP"/>
    <property type="match status" value="1"/>
</dbReference>
<name>A0ABV5JUC1_9ACTN</name>
<feature type="domain" description="Cyclic nucleotide-binding" evidence="4">
    <location>
        <begin position="15"/>
        <end position="135"/>
    </location>
</feature>
<dbReference type="InterPro" id="IPR050397">
    <property type="entry name" value="Env_Response_Regulators"/>
</dbReference>
<dbReference type="Gene3D" id="2.60.120.10">
    <property type="entry name" value="Jelly Rolls"/>
    <property type="match status" value="1"/>
</dbReference>
<gene>
    <name evidence="6" type="ORF">ACFFVD_16405</name>
</gene>
<dbReference type="PANTHER" id="PTHR24567">
    <property type="entry name" value="CRP FAMILY TRANSCRIPTIONAL REGULATORY PROTEIN"/>
    <property type="match status" value="1"/>
</dbReference>
<evidence type="ECO:0000256" key="1">
    <source>
        <dbReference type="ARBA" id="ARBA00023015"/>
    </source>
</evidence>
<dbReference type="InterPro" id="IPR014710">
    <property type="entry name" value="RmlC-like_jellyroll"/>
</dbReference>
<dbReference type="SUPFAM" id="SSF51206">
    <property type="entry name" value="cAMP-binding domain-like"/>
    <property type="match status" value="1"/>
</dbReference>
<dbReference type="PROSITE" id="PS50042">
    <property type="entry name" value="CNMP_BINDING_3"/>
    <property type="match status" value="1"/>
</dbReference>
<protein>
    <submittedName>
        <fullName evidence="6">Crp/Fnr family transcriptional regulator</fullName>
    </submittedName>
</protein>
<evidence type="ECO:0000256" key="3">
    <source>
        <dbReference type="ARBA" id="ARBA00023163"/>
    </source>
</evidence>
<evidence type="ECO:0000259" key="5">
    <source>
        <dbReference type="PROSITE" id="PS51063"/>
    </source>
</evidence>
<dbReference type="InterPro" id="IPR036388">
    <property type="entry name" value="WH-like_DNA-bd_sf"/>
</dbReference>
<dbReference type="InterPro" id="IPR018490">
    <property type="entry name" value="cNMP-bd_dom_sf"/>
</dbReference>
<reference evidence="6 7" key="1">
    <citation type="submission" date="2024-09" db="EMBL/GenBank/DDBJ databases">
        <authorList>
            <person name="Sun Q."/>
            <person name="Mori K."/>
        </authorList>
    </citation>
    <scope>NUCLEOTIDE SEQUENCE [LARGE SCALE GENOMIC DNA]</scope>
    <source>
        <strain evidence="6 7">CCM 7659</strain>
    </source>
</reference>
<evidence type="ECO:0000259" key="4">
    <source>
        <dbReference type="PROSITE" id="PS50042"/>
    </source>
</evidence>
<dbReference type="EMBL" id="JBHMDY010000031">
    <property type="protein sequence ID" value="MFB9261368.1"/>
    <property type="molecule type" value="Genomic_DNA"/>
</dbReference>
<accession>A0ABV5JUC1</accession>